<dbReference type="AlphaFoldDB" id="A0A5J4RMF9"/>
<evidence type="ECO:0008006" key="2">
    <source>
        <dbReference type="Google" id="ProtNLM"/>
    </source>
</evidence>
<organism evidence="1">
    <name type="scientific">termite gut metagenome</name>
    <dbReference type="NCBI Taxonomy" id="433724"/>
    <lineage>
        <taxon>unclassified sequences</taxon>
        <taxon>metagenomes</taxon>
        <taxon>organismal metagenomes</taxon>
    </lineage>
</organism>
<reference evidence="1" key="1">
    <citation type="submission" date="2019-03" db="EMBL/GenBank/DDBJ databases">
        <title>Single cell metagenomics reveals metabolic interactions within the superorganism composed of flagellate Streblomastix strix and complex community of Bacteroidetes bacteria on its surface.</title>
        <authorList>
            <person name="Treitli S.C."/>
            <person name="Kolisko M."/>
            <person name="Husnik F."/>
            <person name="Keeling P."/>
            <person name="Hampl V."/>
        </authorList>
    </citation>
    <scope>NUCLEOTIDE SEQUENCE</scope>
    <source>
        <strain evidence="1">STM</strain>
    </source>
</reference>
<name>A0A5J4RMF9_9ZZZZ</name>
<protein>
    <recommendedName>
        <fullName evidence="2">DUF3853 family protein</fullName>
    </recommendedName>
</protein>
<sequence length="110" mass="12502">MERHITIGDTKIPDSTLLVTLTIREFDSLMKSYGLRKQEKEPQEVHNEGKYIRGYAAMATKLGVSTRYIGKLVGNGTFTEAIIRRGKVILFDTDLAINLFKEKGNKRLNK</sequence>
<dbReference type="EMBL" id="SNRY01000964">
    <property type="protein sequence ID" value="KAA6334754.1"/>
    <property type="molecule type" value="Genomic_DNA"/>
</dbReference>
<proteinExistence type="predicted"/>
<accession>A0A5J4RMF9</accession>
<comment type="caution">
    <text evidence="1">The sequence shown here is derived from an EMBL/GenBank/DDBJ whole genome shotgun (WGS) entry which is preliminary data.</text>
</comment>
<evidence type="ECO:0000313" key="1">
    <source>
        <dbReference type="EMBL" id="KAA6334754.1"/>
    </source>
</evidence>
<gene>
    <name evidence="1" type="ORF">EZS27_016960</name>
</gene>